<keyword evidence="1" id="KW-1133">Transmembrane helix</keyword>
<keyword evidence="1" id="KW-0472">Membrane</keyword>
<sequence length="128" mass="14480">MGERSGKILLGLVLLLIGGMVLLDQIGIDSGEMIGVLISGVLMFYGARKIMGPTGSRFWGILIFLFGFLMLIGKLNLLFTSLLAIGIIYLGYRLIRRQDAPKEAPPEWERQWARKVLQEDSLDRWEKR</sequence>
<protein>
    <recommendedName>
        <fullName evidence="2">LiaF transmembrane domain-containing protein</fullName>
    </recommendedName>
</protein>
<dbReference type="Proteomes" id="UP000281915">
    <property type="component" value="Unassembled WGS sequence"/>
</dbReference>
<gene>
    <name evidence="3" type="ORF">EDM58_22615</name>
</gene>
<dbReference type="InterPro" id="IPR054331">
    <property type="entry name" value="LiaF_TM"/>
</dbReference>
<evidence type="ECO:0000313" key="3">
    <source>
        <dbReference type="EMBL" id="RNB70879.1"/>
    </source>
</evidence>
<accession>A0A3M8C5C3</accession>
<reference evidence="3 4" key="1">
    <citation type="submission" date="2018-10" db="EMBL/GenBank/DDBJ databases">
        <title>Phylogenomics of Brevibacillus.</title>
        <authorList>
            <person name="Dunlap C."/>
        </authorList>
    </citation>
    <scope>NUCLEOTIDE SEQUENCE [LARGE SCALE GENOMIC DNA]</scope>
    <source>
        <strain evidence="3 4">JCM 15085</strain>
    </source>
</reference>
<evidence type="ECO:0000313" key="4">
    <source>
        <dbReference type="Proteomes" id="UP000281915"/>
    </source>
</evidence>
<organism evidence="3 4">
    <name type="scientific">Brevibacillus panacihumi</name>
    <dbReference type="NCBI Taxonomy" id="497735"/>
    <lineage>
        <taxon>Bacteria</taxon>
        <taxon>Bacillati</taxon>
        <taxon>Bacillota</taxon>
        <taxon>Bacilli</taxon>
        <taxon>Bacillales</taxon>
        <taxon>Paenibacillaceae</taxon>
        <taxon>Brevibacillus</taxon>
    </lineage>
</organism>
<name>A0A3M8C5C3_9BACL</name>
<keyword evidence="1" id="KW-0812">Transmembrane</keyword>
<evidence type="ECO:0000256" key="1">
    <source>
        <dbReference type="SAM" id="Phobius"/>
    </source>
</evidence>
<dbReference type="RefSeq" id="WP_122915347.1">
    <property type="nucleotide sequence ID" value="NZ_RHHT01000066.1"/>
</dbReference>
<dbReference type="AlphaFoldDB" id="A0A3M8C5C3"/>
<feature type="domain" description="LiaF transmembrane" evidence="2">
    <location>
        <begin position="9"/>
        <end position="99"/>
    </location>
</feature>
<evidence type="ECO:0000259" key="2">
    <source>
        <dbReference type="Pfam" id="PF22570"/>
    </source>
</evidence>
<dbReference type="Pfam" id="PF22570">
    <property type="entry name" value="LiaF-TM"/>
    <property type="match status" value="1"/>
</dbReference>
<dbReference type="EMBL" id="RHHT01000066">
    <property type="protein sequence ID" value="RNB70879.1"/>
    <property type="molecule type" value="Genomic_DNA"/>
</dbReference>
<proteinExistence type="predicted"/>
<feature type="transmembrane region" description="Helical" evidence="1">
    <location>
        <begin position="55"/>
        <end position="72"/>
    </location>
</feature>
<comment type="caution">
    <text evidence="3">The sequence shown here is derived from an EMBL/GenBank/DDBJ whole genome shotgun (WGS) entry which is preliminary data.</text>
</comment>